<sequence>MKYPLSSLVALALLGGCASDQAALSHAKQLLNEGRTDEGAAELEQLVRTYPENSAIRATWARTREQQADRLARDGDTLRLNQQFEEAQSRYQAALLALPNHPRARDGLARLAKDEQQAGRVNEAARAIADKDDAGARTLLKGVLADNPRHARAKKLLAELESKRLRQDNTPAGANSPLNTPVTLEFRNAPLSSIFDMLSQSTGVNFVFDREAQLDGRTTIMVRDTPLNDALNVLLAGNQLSKRLLNDHTVMIYPANANRQKDIDPLHVKTFYLGNIEAKSALALIKTIVKTRDIYIDEKLNTLVMRDSPEAIAIAEKLLASQDLADPEVVLDVEVMEISSEKLANLGMQLPDRVSLSVPTSFDGSSLSLGELRALGKDGLRVGISDPALILNLKHTDGAANTLANPRIRVKNREKAKIQIGDRVPVITTTTNPTSGSVAESINYLDVGLLLDVEPQVYPDNEVGIRLNLEVSNIVKEVPSKSGLLTYQIGTRRANTVLRLKDGETQVLAGLIKREEIESAARVPGLGQLPLLGKIFSSEKNQYNRSELVLLITPRIVRNLETPDSELTQFASGTENSVGADPLQLPSRGAKISVPAANGGQAVPPPPGTVPQGVQVEPMRPPLPPPPPPPPPPSGVQGQGGTRP</sequence>
<comment type="similarity">
    <text evidence="6">Belongs to the bacterial secretin family.</text>
</comment>
<keyword evidence="12" id="KW-1185">Reference proteome</keyword>
<accession>A0A516SBH6</accession>
<feature type="domain" description="Secretin/TonB short N-terminal" evidence="10">
    <location>
        <begin position="204"/>
        <end position="255"/>
    </location>
</feature>
<dbReference type="InterPro" id="IPR038591">
    <property type="entry name" value="NolW-like_sf"/>
</dbReference>
<dbReference type="AlphaFoldDB" id="A0A516SBH6"/>
<dbReference type="Proteomes" id="UP000317550">
    <property type="component" value="Chromosome"/>
</dbReference>
<proteinExistence type="inferred from homology"/>
<dbReference type="SMART" id="SM00965">
    <property type="entry name" value="STN"/>
    <property type="match status" value="1"/>
</dbReference>
<evidence type="ECO:0000256" key="7">
    <source>
        <dbReference type="RuleBase" id="RU004004"/>
    </source>
</evidence>
<evidence type="ECO:0000313" key="11">
    <source>
        <dbReference type="EMBL" id="QDQ25418.1"/>
    </source>
</evidence>
<evidence type="ECO:0000313" key="12">
    <source>
        <dbReference type="Proteomes" id="UP000317550"/>
    </source>
</evidence>
<dbReference type="Gene3D" id="1.25.40.10">
    <property type="entry name" value="Tetratricopeptide repeat domain"/>
    <property type="match status" value="1"/>
</dbReference>
<feature type="region of interest" description="Disordered" evidence="8">
    <location>
        <begin position="591"/>
        <end position="644"/>
    </location>
</feature>
<dbReference type="Pfam" id="PF03958">
    <property type="entry name" value="Secretin_N"/>
    <property type="match status" value="1"/>
</dbReference>
<evidence type="ECO:0000259" key="10">
    <source>
        <dbReference type="SMART" id="SM00965"/>
    </source>
</evidence>
<feature type="signal peptide" evidence="9">
    <location>
        <begin position="1"/>
        <end position="22"/>
    </location>
</feature>
<feature type="compositionally biased region" description="Pro residues" evidence="8">
    <location>
        <begin position="619"/>
        <end position="634"/>
    </location>
</feature>
<evidence type="ECO:0000256" key="9">
    <source>
        <dbReference type="SAM" id="SignalP"/>
    </source>
</evidence>
<dbReference type="SUPFAM" id="SSF48452">
    <property type="entry name" value="TPR-like"/>
    <property type="match status" value="1"/>
</dbReference>
<dbReference type="KEGG" id="cari:FNU76_03070"/>
<dbReference type="PANTHER" id="PTHR30332">
    <property type="entry name" value="PROBABLE GENERAL SECRETION PATHWAY PROTEIN D"/>
    <property type="match status" value="1"/>
</dbReference>
<dbReference type="GO" id="GO:0015627">
    <property type="term" value="C:type II protein secretion system complex"/>
    <property type="evidence" value="ECO:0007669"/>
    <property type="project" value="TreeGrafter"/>
</dbReference>
<evidence type="ECO:0000256" key="3">
    <source>
        <dbReference type="ARBA" id="ARBA00022729"/>
    </source>
</evidence>
<evidence type="ECO:0000256" key="2">
    <source>
        <dbReference type="ARBA" id="ARBA00022448"/>
    </source>
</evidence>
<keyword evidence="2 7" id="KW-0813">Transport</keyword>
<dbReference type="InterPro" id="IPR004846">
    <property type="entry name" value="T2SS/T3SS_dom"/>
</dbReference>
<feature type="chain" id="PRO_5027856902" evidence="9">
    <location>
        <begin position="23"/>
        <end position="644"/>
    </location>
</feature>
<reference evidence="12" key="1">
    <citation type="submission" date="2019-07" db="EMBL/GenBank/DDBJ databases">
        <title>Chitinimonas sp. nov., isolated from Ny-Alesund, arctica soil.</title>
        <authorList>
            <person name="Xu Q."/>
            <person name="Peng F."/>
        </authorList>
    </citation>
    <scope>NUCLEOTIDE SEQUENCE [LARGE SCALE GENOMIC DNA]</scope>
    <source>
        <strain evidence="12">R3-44</strain>
    </source>
</reference>
<keyword evidence="3 9" id="KW-0732">Signal</keyword>
<dbReference type="InterPro" id="IPR001775">
    <property type="entry name" value="GspD/PilQ"/>
</dbReference>
<evidence type="ECO:0000256" key="5">
    <source>
        <dbReference type="ARBA" id="ARBA00023237"/>
    </source>
</evidence>
<dbReference type="Pfam" id="PF00263">
    <property type="entry name" value="Secretin"/>
    <property type="match status" value="1"/>
</dbReference>
<keyword evidence="5" id="KW-0998">Cell outer membrane</keyword>
<dbReference type="GO" id="GO:0009306">
    <property type="term" value="P:protein secretion"/>
    <property type="evidence" value="ECO:0007669"/>
    <property type="project" value="InterPro"/>
</dbReference>
<evidence type="ECO:0000256" key="4">
    <source>
        <dbReference type="ARBA" id="ARBA00023136"/>
    </source>
</evidence>
<name>A0A516SBH6_9NEIS</name>
<gene>
    <name evidence="11" type="ORF">FNU76_03070</name>
</gene>
<comment type="subcellular location">
    <subcellularLocation>
        <location evidence="7">Cell outer membrane</location>
    </subcellularLocation>
    <subcellularLocation>
        <location evidence="1">Membrane</location>
    </subcellularLocation>
</comment>
<dbReference type="GO" id="GO:0009279">
    <property type="term" value="C:cell outer membrane"/>
    <property type="evidence" value="ECO:0007669"/>
    <property type="project" value="UniProtKB-SubCell"/>
</dbReference>
<dbReference type="Pfam" id="PF07660">
    <property type="entry name" value="STN"/>
    <property type="match status" value="1"/>
</dbReference>
<dbReference type="InterPro" id="IPR011662">
    <property type="entry name" value="Secretin/TonB_short_N"/>
</dbReference>
<dbReference type="InterPro" id="IPR011990">
    <property type="entry name" value="TPR-like_helical_dom_sf"/>
</dbReference>
<dbReference type="Gene3D" id="3.30.1370.120">
    <property type="match status" value="1"/>
</dbReference>
<evidence type="ECO:0000256" key="1">
    <source>
        <dbReference type="ARBA" id="ARBA00004370"/>
    </source>
</evidence>
<organism evidence="11 12">
    <name type="scientific">Chitinimonas arctica</name>
    <dbReference type="NCBI Taxonomy" id="2594795"/>
    <lineage>
        <taxon>Bacteria</taxon>
        <taxon>Pseudomonadati</taxon>
        <taxon>Pseudomonadota</taxon>
        <taxon>Betaproteobacteria</taxon>
        <taxon>Neisseriales</taxon>
        <taxon>Chitinibacteraceae</taxon>
        <taxon>Chitinimonas</taxon>
    </lineage>
</organism>
<dbReference type="OrthoDB" id="118790at2"/>
<dbReference type="PANTHER" id="PTHR30332:SF17">
    <property type="entry name" value="TYPE IV PILIATION SYSTEM PROTEIN DR_0774-RELATED"/>
    <property type="match status" value="1"/>
</dbReference>
<dbReference type="EMBL" id="CP041730">
    <property type="protein sequence ID" value="QDQ25418.1"/>
    <property type="molecule type" value="Genomic_DNA"/>
</dbReference>
<evidence type="ECO:0000256" key="8">
    <source>
        <dbReference type="SAM" id="MobiDB-lite"/>
    </source>
</evidence>
<protein>
    <submittedName>
        <fullName evidence="11">General secretion pathway protein GspD</fullName>
    </submittedName>
</protein>
<dbReference type="PRINTS" id="PR00811">
    <property type="entry name" value="BCTERIALGSPD"/>
</dbReference>
<dbReference type="InterPro" id="IPR005644">
    <property type="entry name" value="NolW-like"/>
</dbReference>
<evidence type="ECO:0000256" key="6">
    <source>
        <dbReference type="RuleBase" id="RU004003"/>
    </source>
</evidence>
<dbReference type="PRINTS" id="PR01032">
    <property type="entry name" value="PHAGEIV"/>
</dbReference>
<dbReference type="InterPro" id="IPR050810">
    <property type="entry name" value="Bact_Secretion_Sys_Channel"/>
</dbReference>
<dbReference type="RefSeq" id="WP_143856343.1">
    <property type="nucleotide sequence ID" value="NZ_CP041730.1"/>
</dbReference>
<dbReference type="PROSITE" id="PS51257">
    <property type="entry name" value="PROKAR_LIPOPROTEIN"/>
    <property type="match status" value="1"/>
</dbReference>
<keyword evidence="4" id="KW-0472">Membrane</keyword>